<dbReference type="RefSeq" id="WP_114031552.1">
    <property type="nucleotide sequence ID" value="NZ_QOIL01000016.1"/>
</dbReference>
<dbReference type="InterPro" id="IPR023214">
    <property type="entry name" value="HAD_sf"/>
</dbReference>
<dbReference type="SUPFAM" id="SSF52540">
    <property type="entry name" value="P-loop containing nucleoside triphosphate hydrolases"/>
    <property type="match status" value="1"/>
</dbReference>
<accession>A0A367FA11</accession>
<dbReference type="Proteomes" id="UP000253094">
    <property type="component" value="Unassembled WGS sequence"/>
</dbReference>
<dbReference type="AlphaFoldDB" id="A0A367FA11"/>
<dbReference type="Pfam" id="PF25109">
    <property type="entry name" value="HAD_PNKP"/>
    <property type="match status" value="1"/>
</dbReference>
<dbReference type="Gene3D" id="3.40.50.1000">
    <property type="entry name" value="HAD superfamily/HAD-like"/>
    <property type="match status" value="1"/>
</dbReference>
<dbReference type="InterPro" id="IPR036412">
    <property type="entry name" value="HAD-like_sf"/>
</dbReference>
<dbReference type="Pfam" id="PF13671">
    <property type="entry name" value="AAA_33"/>
    <property type="match status" value="1"/>
</dbReference>
<dbReference type="GO" id="GO:0016301">
    <property type="term" value="F:kinase activity"/>
    <property type="evidence" value="ECO:0007669"/>
    <property type="project" value="UniProtKB-KW"/>
</dbReference>
<feature type="domain" description="Polynucleotide kinase PNKP phosphatase" evidence="1">
    <location>
        <begin position="165"/>
        <end position="300"/>
    </location>
</feature>
<organism evidence="2 3">
    <name type="scientific">Sphaerisporangium album</name>
    <dbReference type="NCBI Taxonomy" id="509200"/>
    <lineage>
        <taxon>Bacteria</taxon>
        <taxon>Bacillati</taxon>
        <taxon>Actinomycetota</taxon>
        <taxon>Actinomycetes</taxon>
        <taxon>Streptosporangiales</taxon>
        <taxon>Streptosporangiaceae</taxon>
        <taxon>Sphaerisporangium</taxon>
    </lineage>
</organism>
<name>A0A367FA11_9ACTN</name>
<dbReference type="OrthoDB" id="7592866at2"/>
<dbReference type="EMBL" id="QOIL01000016">
    <property type="protein sequence ID" value="RCG27213.1"/>
    <property type="molecule type" value="Genomic_DNA"/>
</dbReference>
<reference evidence="2 3" key="1">
    <citation type="submission" date="2018-06" db="EMBL/GenBank/DDBJ databases">
        <title>Sphaerisporangium craniellae sp. nov., isolated from a marine sponge in the South China Sea.</title>
        <authorList>
            <person name="Li L."/>
        </authorList>
    </citation>
    <scope>NUCLEOTIDE SEQUENCE [LARGE SCALE GENOMIC DNA]</scope>
    <source>
        <strain evidence="2 3">CCTCC AA 208026</strain>
    </source>
</reference>
<dbReference type="InterPro" id="IPR056782">
    <property type="entry name" value="HAD_PNKP"/>
</dbReference>
<dbReference type="Gene3D" id="3.40.50.300">
    <property type="entry name" value="P-loop containing nucleotide triphosphate hydrolases"/>
    <property type="match status" value="1"/>
</dbReference>
<keyword evidence="2" id="KW-0418">Kinase</keyword>
<dbReference type="SUPFAM" id="SSF56784">
    <property type="entry name" value="HAD-like"/>
    <property type="match status" value="1"/>
</dbReference>
<proteinExistence type="predicted"/>
<evidence type="ECO:0000313" key="2">
    <source>
        <dbReference type="EMBL" id="RCG27213.1"/>
    </source>
</evidence>
<dbReference type="InterPro" id="IPR027417">
    <property type="entry name" value="P-loop_NTPase"/>
</dbReference>
<gene>
    <name evidence="2" type="ORF">DQ384_26195</name>
</gene>
<evidence type="ECO:0000259" key="1">
    <source>
        <dbReference type="Pfam" id="PF25109"/>
    </source>
</evidence>
<keyword evidence="2" id="KW-0808">Transferase</keyword>
<comment type="caution">
    <text evidence="2">The sequence shown here is derived from an EMBL/GenBank/DDBJ whole genome shotgun (WGS) entry which is preliminary data.</text>
</comment>
<keyword evidence="3" id="KW-1185">Reference proteome</keyword>
<sequence length="300" mass="33077">MSTLTITRGLPGSGKTTWAAGWVAEDPGARARVNRDDLRSMMHNGTFISGLTEPRIIVARNATIAALLRKGVEVVCDDTNLPQRVVRDLMKLARRAGADFAVRDFTRVPLKECIARDAARERPVGEQVIRSMHASHLHGRDLPLPIPEDPDAAALRPYEPKPGTPRAALVDVDGTTALMNGRSPYDETLVHEDLPNTPVINVVRALHAAGHQIVVMSGRTEACRQGTARWLERHLGMPIAGLHMRKIGDHRPDYLVKAELFDAHVRDHYDVACVLDDRRQVVSAWRAMGLTVLQVADGDF</sequence>
<evidence type="ECO:0000313" key="3">
    <source>
        <dbReference type="Proteomes" id="UP000253094"/>
    </source>
</evidence>
<protein>
    <submittedName>
        <fullName evidence="2">5'-hydroxyl kinase</fullName>
    </submittedName>
</protein>